<feature type="domain" description="BRCT" evidence="18">
    <location>
        <begin position="1228"/>
        <end position="1305"/>
    </location>
</feature>
<comment type="subcellular location">
    <subcellularLocation>
        <location evidence="2">Nucleus</location>
    </subcellularLocation>
</comment>
<keyword evidence="4" id="KW-0436">Ligase</keyword>
<dbReference type="Pfam" id="PF01068">
    <property type="entry name" value="DNA_ligase_A_M"/>
    <property type="match status" value="1"/>
</dbReference>
<dbReference type="Pfam" id="PF00415">
    <property type="entry name" value="RCC1"/>
    <property type="match status" value="1"/>
</dbReference>
<keyword evidence="9" id="KW-0067">ATP-binding</keyword>
<dbReference type="PROSITE" id="PS50172">
    <property type="entry name" value="BRCT"/>
    <property type="match status" value="2"/>
</dbReference>
<evidence type="ECO:0000256" key="15">
    <source>
        <dbReference type="ARBA" id="ARBA00031942"/>
    </source>
</evidence>
<sequence>MKSVAIQEAITVARLKAKKSNLVYGCGFGKTGSLFTKVLRETGQNGFKKPRQILYFNSRNIRHIAAGFGFSVLASEQKLYGGGVDIFSNDLNNRNYWNEGICLNTNAKKEQFGTIISVAAGRRHFLVASKKAVYAFGDNAHGQCGQDPENVPFVRLENKPFQKIMIPSDSKIAEIHCTLDTSFIILDSGEVFSFGLGTDGQLGRGICNYDWRCLPIEGDLKGMKVAALKGSTDTLMAVTESGELFMWGQNEYEQMHPFVRDIQSGFPCEIRLSMEKIIAADSTATSCIALSSNNQVYVWGFGILGMGPYVTSLRRPALLENNLFSGGPNDSGKVKKVFAGNSSMFAISKMDNLFSWGLNRFSHLGLSHDKDQYFPFQVDVMKKPLDVSVAPDHVLFLMSDETDEEPSDDIDINSRKEDEQEVENAAASSLEEEISKNFKYATLCKYLDHMQKIHFKNKLGKERVLKALVTKWTANATKYTSDTVSFYPVLRIMANSLDRRKFRMKSKRIISKVCQVLLLPPKTKKELLQIDSKSADQSIMKLAEEVSMRNSATAKRELSLFDVNDSLCKITEREISDAELEKLLKACTTMREVYWLLQVLVRKIEVSYILLLLIFYYCITSLLKKNNIFQRSLKVTSSSLVSWIHPNGATLYQSGVSLREICDLAAEGKMTNNSSMLFRRFEPMLLSRIRHGTGDVYDKLVHFCGQEFYVELKYDGEHFLLHRGTNCEMRYYSRVQNDFTNTISPVLDHRINPYFSPSLESCILDTELLLWDIIDKKFVGHNTLASDGRIYDVKALRSDGAVEPSVAVFDILFLNGKSLMDVPLSERIALLQSGNVLQKQDETKIFVSKFTVVKTREEFASLYEEAVMNGQEGIVAKKMNSIYKTGVRQMANGWFKIKPFHLGDETLDLAVVGVDLGRNNKISSYCLATLRGGKFFMVGKVGTGLDDTTRSFLKSRLTRGHGFFKSDKVPNWIHNDYTTSDLPSHFVNQDNIQVVEIRAKGLRNGRLYAPTLRTYRDDKYVKDIDQYQAFLDFDKNLRLDSIKNAQSVTNTKRHTTNVHVLEQYQTKKARIEEINQDLKEKQICILRGTSNVTTQDLQAIIDSFGGIHVANPGPKTLFVVTGEPKHVKSKSIIKSNKYNVVSADWLIACKHMGKVIPITKKEAVHVVDDSLYSLFGDDKVSENSIMLSNSTAYTVASVSALLDKIKVPKRKKPLAAEEALRKQLFMDDKFNRFYGQTFYLHENLTKIQKIYAQILLRMHGADLSTNKSSAVTHIVVPDRKKAYDKLLKKMAIVDICWLENTLDLL</sequence>
<keyword evidence="6" id="KW-0677">Repeat</keyword>
<dbReference type="SUPFAM" id="SSF50249">
    <property type="entry name" value="Nucleic acid-binding proteins"/>
    <property type="match status" value="1"/>
</dbReference>
<evidence type="ECO:0000256" key="5">
    <source>
        <dbReference type="ARBA" id="ARBA00022723"/>
    </source>
</evidence>
<protein>
    <recommendedName>
        <fullName evidence="15">DNA ligase IV</fullName>
    </recommendedName>
    <alternativeName>
        <fullName evidence="14">Polydeoxyribonucleotide synthase [ATP] 4</fullName>
    </alternativeName>
</protein>
<evidence type="ECO:0000256" key="9">
    <source>
        <dbReference type="ARBA" id="ARBA00022840"/>
    </source>
</evidence>
<dbReference type="SUPFAM" id="SSF52113">
    <property type="entry name" value="BRCT domain"/>
    <property type="match status" value="2"/>
</dbReference>
<dbReference type="InterPro" id="IPR036420">
    <property type="entry name" value="BRCT_dom_sf"/>
</dbReference>
<keyword evidence="20" id="KW-1185">Reference proteome</keyword>
<keyword evidence="11" id="KW-0233">DNA recombination</keyword>
<dbReference type="PANTHER" id="PTHR45997:SF1">
    <property type="entry name" value="DNA LIGASE 4"/>
    <property type="match status" value="1"/>
</dbReference>
<feature type="domain" description="BRCT" evidence="18">
    <location>
        <begin position="1073"/>
        <end position="1163"/>
    </location>
</feature>
<keyword evidence="8" id="KW-0227">DNA damage</keyword>
<evidence type="ECO:0000256" key="4">
    <source>
        <dbReference type="ARBA" id="ARBA00022598"/>
    </source>
</evidence>
<dbReference type="Gene3D" id="1.10.3260.10">
    <property type="entry name" value="DNA ligase, ATP-dependent, N-terminal domain"/>
    <property type="match status" value="1"/>
</dbReference>
<reference evidence="21" key="1">
    <citation type="submission" date="2016-04" db="UniProtKB">
        <authorList>
            <consortium name="WormBaseParasite"/>
        </authorList>
    </citation>
    <scope>IDENTIFICATION</scope>
</reference>
<dbReference type="CDD" id="cd00027">
    <property type="entry name" value="BRCT"/>
    <property type="match status" value="1"/>
</dbReference>
<evidence type="ECO:0000256" key="1">
    <source>
        <dbReference type="ARBA" id="ARBA00001946"/>
    </source>
</evidence>
<dbReference type="InterPro" id="IPR036599">
    <property type="entry name" value="DNA_ligase_N_sf"/>
</dbReference>
<feature type="repeat" description="RCC1" evidence="16">
    <location>
        <begin position="351"/>
        <end position="400"/>
    </location>
</feature>
<dbReference type="InterPro" id="IPR012310">
    <property type="entry name" value="DNA_ligase_ATP-dep_cent"/>
</dbReference>
<feature type="repeat" description="RCC1" evidence="16">
    <location>
        <begin position="189"/>
        <end position="241"/>
    </location>
</feature>
<evidence type="ECO:0000256" key="13">
    <source>
        <dbReference type="ARBA" id="ARBA00023242"/>
    </source>
</evidence>
<evidence type="ECO:0000259" key="17">
    <source>
        <dbReference type="PROSITE" id="PS50160"/>
    </source>
</evidence>
<dbReference type="InterPro" id="IPR029710">
    <property type="entry name" value="LIG4"/>
</dbReference>
<dbReference type="SUPFAM" id="SSF56091">
    <property type="entry name" value="DNA ligase/mRNA capping enzyme, catalytic domain"/>
    <property type="match status" value="1"/>
</dbReference>
<organism evidence="21">
    <name type="scientific">Brugia pahangi</name>
    <name type="common">Filarial nematode worm</name>
    <dbReference type="NCBI Taxonomy" id="6280"/>
    <lineage>
        <taxon>Eukaryota</taxon>
        <taxon>Metazoa</taxon>
        <taxon>Ecdysozoa</taxon>
        <taxon>Nematoda</taxon>
        <taxon>Chromadorea</taxon>
        <taxon>Rhabditida</taxon>
        <taxon>Spirurina</taxon>
        <taxon>Spiruromorpha</taxon>
        <taxon>Filarioidea</taxon>
        <taxon>Onchocercidae</taxon>
        <taxon>Brugia</taxon>
    </lineage>
</organism>
<evidence type="ECO:0000313" key="20">
    <source>
        <dbReference type="Proteomes" id="UP000278627"/>
    </source>
</evidence>
<evidence type="ECO:0000313" key="19">
    <source>
        <dbReference type="EMBL" id="VDN89952.1"/>
    </source>
</evidence>
<dbReference type="Gene3D" id="3.40.50.10190">
    <property type="entry name" value="BRCT domain"/>
    <property type="match status" value="2"/>
</dbReference>
<name>A0A158PQY1_BRUPA</name>
<evidence type="ECO:0000256" key="14">
    <source>
        <dbReference type="ARBA" id="ARBA00030676"/>
    </source>
</evidence>
<dbReference type="InterPro" id="IPR000408">
    <property type="entry name" value="Reg_chr_condens"/>
</dbReference>
<dbReference type="Pfam" id="PF04679">
    <property type="entry name" value="DNA_ligase_A_C"/>
    <property type="match status" value="1"/>
</dbReference>
<dbReference type="Pfam" id="PF00533">
    <property type="entry name" value="BRCT"/>
    <property type="match status" value="2"/>
</dbReference>
<gene>
    <name evidence="19" type="ORF">BPAG_LOCUS8766</name>
</gene>
<proteinExistence type="inferred from homology"/>
<evidence type="ECO:0000256" key="7">
    <source>
        <dbReference type="ARBA" id="ARBA00022741"/>
    </source>
</evidence>
<dbReference type="Gene3D" id="2.40.50.140">
    <property type="entry name" value="Nucleic acid-binding proteins"/>
    <property type="match status" value="1"/>
</dbReference>
<dbReference type="PANTHER" id="PTHR45997">
    <property type="entry name" value="DNA LIGASE 4"/>
    <property type="match status" value="1"/>
</dbReference>
<dbReference type="GO" id="GO:0046872">
    <property type="term" value="F:metal ion binding"/>
    <property type="evidence" value="ECO:0007669"/>
    <property type="project" value="UniProtKB-KW"/>
</dbReference>
<evidence type="ECO:0000256" key="6">
    <source>
        <dbReference type="ARBA" id="ARBA00022737"/>
    </source>
</evidence>
<dbReference type="InterPro" id="IPR012308">
    <property type="entry name" value="DNA_ligase_ATP-dep_N"/>
</dbReference>
<dbReference type="CDD" id="cd07903">
    <property type="entry name" value="Adenylation_DNA_ligase_IV"/>
    <property type="match status" value="1"/>
</dbReference>
<dbReference type="STRING" id="6280.A0A158PQY1"/>
<evidence type="ECO:0000256" key="2">
    <source>
        <dbReference type="ARBA" id="ARBA00004123"/>
    </source>
</evidence>
<dbReference type="GO" id="GO:0006310">
    <property type="term" value="P:DNA recombination"/>
    <property type="evidence" value="ECO:0007669"/>
    <property type="project" value="UniProtKB-KW"/>
</dbReference>
<dbReference type="WBParaSite" id="BPAG_0000880401-mRNA-1">
    <property type="protein sequence ID" value="BPAG_0000880401-mRNA-1"/>
    <property type="gene ID" value="BPAG_0000880401"/>
</dbReference>
<dbReference type="SUPFAM" id="SSF50985">
    <property type="entry name" value="RCC1/BLIP-II"/>
    <property type="match status" value="1"/>
</dbReference>
<evidence type="ECO:0000256" key="16">
    <source>
        <dbReference type="PROSITE-ProRule" id="PRU00235"/>
    </source>
</evidence>
<dbReference type="PROSITE" id="PS50160">
    <property type="entry name" value="DNA_LIGASE_A3"/>
    <property type="match status" value="1"/>
</dbReference>
<dbReference type="Proteomes" id="UP000278627">
    <property type="component" value="Unassembled WGS sequence"/>
</dbReference>
<keyword evidence="7" id="KW-0547">Nucleotide-binding</keyword>
<dbReference type="SMART" id="SM00292">
    <property type="entry name" value="BRCT"/>
    <property type="match status" value="2"/>
</dbReference>
<evidence type="ECO:0000256" key="8">
    <source>
        <dbReference type="ARBA" id="ARBA00022763"/>
    </source>
</evidence>
<reference evidence="19 20" key="2">
    <citation type="submission" date="2018-11" db="EMBL/GenBank/DDBJ databases">
        <authorList>
            <consortium name="Pathogen Informatics"/>
        </authorList>
    </citation>
    <scope>NUCLEOTIDE SEQUENCE [LARGE SCALE GENOMIC DNA]</scope>
</reference>
<dbReference type="GO" id="GO:0005958">
    <property type="term" value="C:DNA-dependent protein kinase-DNA ligase 4 complex"/>
    <property type="evidence" value="ECO:0007669"/>
    <property type="project" value="TreeGrafter"/>
</dbReference>
<comment type="similarity">
    <text evidence="3">Belongs to the ATP-dependent DNA ligase family.</text>
</comment>
<dbReference type="GO" id="GO:0006303">
    <property type="term" value="P:double-strand break repair via nonhomologous end joining"/>
    <property type="evidence" value="ECO:0007669"/>
    <property type="project" value="TreeGrafter"/>
</dbReference>
<feature type="domain" description="ATP-dependent DNA ligase family profile" evidence="17">
    <location>
        <begin position="797"/>
        <end position="921"/>
    </location>
</feature>
<keyword evidence="12" id="KW-0234">DNA repair</keyword>
<evidence type="ECO:0000256" key="11">
    <source>
        <dbReference type="ARBA" id="ARBA00023172"/>
    </source>
</evidence>
<dbReference type="InterPro" id="IPR012340">
    <property type="entry name" value="NA-bd_OB-fold"/>
</dbReference>
<dbReference type="InterPro" id="IPR012309">
    <property type="entry name" value="DNA_ligase_ATP-dep_C"/>
</dbReference>
<dbReference type="PROSITE" id="PS50012">
    <property type="entry name" value="RCC1_3"/>
    <property type="match status" value="2"/>
</dbReference>
<dbReference type="GO" id="GO:0032807">
    <property type="term" value="C:DNA ligase IV complex"/>
    <property type="evidence" value="ECO:0007669"/>
    <property type="project" value="TreeGrafter"/>
</dbReference>
<evidence type="ECO:0000256" key="10">
    <source>
        <dbReference type="ARBA" id="ARBA00022842"/>
    </source>
</evidence>
<dbReference type="GO" id="GO:0006297">
    <property type="term" value="P:nucleotide-excision repair, DNA gap filling"/>
    <property type="evidence" value="ECO:0007669"/>
    <property type="project" value="TreeGrafter"/>
</dbReference>
<accession>A0A158PQY1</accession>
<evidence type="ECO:0000256" key="12">
    <source>
        <dbReference type="ARBA" id="ARBA00023204"/>
    </source>
</evidence>
<evidence type="ECO:0000313" key="21">
    <source>
        <dbReference type="WBParaSite" id="BPAG_0000880401-mRNA-1"/>
    </source>
</evidence>
<dbReference type="InterPro" id="IPR044125">
    <property type="entry name" value="Adenylation_DNA_ligase_IV"/>
</dbReference>
<keyword evidence="10" id="KW-0460">Magnesium</keyword>
<evidence type="ECO:0000259" key="18">
    <source>
        <dbReference type="PROSITE" id="PS50172"/>
    </source>
</evidence>
<dbReference type="Pfam" id="PF04675">
    <property type="entry name" value="DNA_ligase_A_N"/>
    <property type="match status" value="1"/>
</dbReference>
<dbReference type="Gene3D" id="2.130.10.30">
    <property type="entry name" value="Regulator of chromosome condensation 1/beta-lactamase-inhibitor protein II"/>
    <property type="match status" value="2"/>
</dbReference>
<dbReference type="InterPro" id="IPR001357">
    <property type="entry name" value="BRCT_dom"/>
</dbReference>
<dbReference type="Gene3D" id="3.30.470.30">
    <property type="entry name" value="DNA ligase/mRNA capping enzyme"/>
    <property type="match status" value="1"/>
</dbReference>
<dbReference type="EMBL" id="UZAD01013140">
    <property type="protein sequence ID" value="VDN89952.1"/>
    <property type="molecule type" value="Genomic_DNA"/>
</dbReference>
<dbReference type="GO" id="GO:0005524">
    <property type="term" value="F:ATP binding"/>
    <property type="evidence" value="ECO:0007669"/>
    <property type="project" value="UniProtKB-KW"/>
</dbReference>
<dbReference type="GO" id="GO:0003910">
    <property type="term" value="F:DNA ligase (ATP) activity"/>
    <property type="evidence" value="ECO:0007669"/>
    <property type="project" value="InterPro"/>
</dbReference>
<evidence type="ECO:0000256" key="3">
    <source>
        <dbReference type="ARBA" id="ARBA00007572"/>
    </source>
</evidence>
<dbReference type="InterPro" id="IPR009091">
    <property type="entry name" value="RCC1/BLIP-II"/>
</dbReference>
<keyword evidence="13" id="KW-0539">Nucleus</keyword>
<dbReference type="GO" id="GO:0003677">
    <property type="term" value="F:DNA binding"/>
    <property type="evidence" value="ECO:0007669"/>
    <property type="project" value="InterPro"/>
</dbReference>
<comment type="cofactor">
    <cofactor evidence="1">
        <name>Mg(2+)</name>
        <dbReference type="ChEBI" id="CHEBI:18420"/>
    </cofactor>
</comment>
<keyword evidence="5" id="KW-0479">Metal-binding</keyword>